<evidence type="ECO:0000256" key="2">
    <source>
        <dbReference type="SAM" id="Phobius"/>
    </source>
</evidence>
<evidence type="ECO:0000313" key="4">
    <source>
        <dbReference type="EMBL" id="GGM22606.1"/>
    </source>
</evidence>
<dbReference type="PANTHER" id="PTHR48081:SF33">
    <property type="entry name" value="KYNURENINE FORMAMIDASE"/>
    <property type="match status" value="1"/>
</dbReference>
<gene>
    <name evidence="4" type="ORF">GCM10010102_17910</name>
</gene>
<dbReference type="InterPro" id="IPR049492">
    <property type="entry name" value="BD-FAE-like_dom"/>
</dbReference>
<dbReference type="SUPFAM" id="SSF53474">
    <property type="entry name" value="alpha/beta-Hydrolases"/>
    <property type="match status" value="1"/>
</dbReference>
<accession>A0A8H9GGK2</accession>
<evidence type="ECO:0000313" key="5">
    <source>
        <dbReference type="Proteomes" id="UP000655589"/>
    </source>
</evidence>
<keyword evidence="2" id="KW-1133">Transmembrane helix</keyword>
<dbReference type="PANTHER" id="PTHR48081">
    <property type="entry name" value="AB HYDROLASE SUPERFAMILY PROTEIN C4A8.06C"/>
    <property type="match status" value="1"/>
</dbReference>
<organism evidence="4 5">
    <name type="scientific">Promicromonospora citrea</name>
    <dbReference type="NCBI Taxonomy" id="43677"/>
    <lineage>
        <taxon>Bacteria</taxon>
        <taxon>Bacillati</taxon>
        <taxon>Actinomycetota</taxon>
        <taxon>Actinomycetes</taxon>
        <taxon>Micrococcales</taxon>
        <taxon>Promicromonosporaceae</taxon>
        <taxon>Promicromonospora</taxon>
    </lineage>
</organism>
<feature type="domain" description="BD-FAE-like" evidence="3">
    <location>
        <begin position="140"/>
        <end position="247"/>
    </location>
</feature>
<keyword evidence="2" id="KW-0812">Transmembrane</keyword>
<comment type="caution">
    <text evidence="4">The sequence shown here is derived from an EMBL/GenBank/DDBJ whole genome shotgun (WGS) entry which is preliminary data.</text>
</comment>
<dbReference type="GO" id="GO:0016787">
    <property type="term" value="F:hydrolase activity"/>
    <property type="evidence" value="ECO:0007669"/>
    <property type="project" value="UniProtKB-KW"/>
</dbReference>
<dbReference type="Proteomes" id="UP000655589">
    <property type="component" value="Unassembled WGS sequence"/>
</dbReference>
<reference evidence="4" key="1">
    <citation type="journal article" date="2014" name="Int. J. Syst. Evol. Microbiol.">
        <title>Complete genome sequence of Corynebacterium casei LMG S-19264T (=DSM 44701T), isolated from a smear-ripened cheese.</title>
        <authorList>
            <consortium name="US DOE Joint Genome Institute (JGI-PGF)"/>
            <person name="Walter F."/>
            <person name="Albersmeier A."/>
            <person name="Kalinowski J."/>
            <person name="Ruckert C."/>
        </authorList>
    </citation>
    <scope>NUCLEOTIDE SEQUENCE</scope>
    <source>
        <strain evidence="4">JCM 3051</strain>
    </source>
</reference>
<keyword evidence="1" id="KW-0378">Hydrolase</keyword>
<feature type="transmembrane region" description="Helical" evidence="2">
    <location>
        <begin position="28"/>
        <end position="51"/>
    </location>
</feature>
<dbReference type="InterPro" id="IPR050300">
    <property type="entry name" value="GDXG_lipolytic_enzyme"/>
</dbReference>
<dbReference type="InterPro" id="IPR029058">
    <property type="entry name" value="AB_hydrolase_fold"/>
</dbReference>
<keyword evidence="5" id="KW-1185">Reference proteome</keyword>
<reference evidence="4" key="2">
    <citation type="submission" date="2020-09" db="EMBL/GenBank/DDBJ databases">
        <authorList>
            <person name="Sun Q."/>
            <person name="Ohkuma M."/>
        </authorList>
    </citation>
    <scope>NUCLEOTIDE SEQUENCE</scope>
    <source>
        <strain evidence="4">JCM 3051</strain>
    </source>
</reference>
<dbReference type="AlphaFoldDB" id="A0A8H9GGK2"/>
<keyword evidence="2" id="KW-0472">Membrane</keyword>
<sequence length="359" mass="37810">MSTPVGYLVGLAVLALPALRPPRLPRPLGAALFLTTLAIGELPVLAALAFGASTALAVVQGDLGSPVAAAAAVLAAGCLVLTAWRGARAGAVLRGAVAPTPVPSGPWWRVLLLPFAVRPRTVERVSDLVYGPAGRRHRFDLYRRRAGGTGAPVLIHLHGGYYTTGHKSSQSLPLLHRLAERGWVCLSANYRLRPAASVEEHVEDVRRLVAWVRRHGEAWGADPGRIVLSGSSAGAHMSALAACAPEGERTFEGVDTSVSAVVGLGGYWGRYFGRGPETSPTETVGADAPPVMVVHGDHDSVVPVENARLFAGRLRSVSHAPVVYAELPGGQHGFDLFWSPRFTAVVNAVEAFANRVVGR</sequence>
<dbReference type="Gene3D" id="3.40.50.1820">
    <property type="entry name" value="alpha/beta hydrolase"/>
    <property type="match status" value="1"/>
</dbReference>
<protein>
    <recommendedName>
        <fullName evidence="3">BD-FAE-like domain-containing protein</fullName>
    </recommendedName>
</protein>
<evidence type="ECO:0000259" key="3">
    <source>
        <dbReference type="Pfam" id="PF20434"/>
    </source>
</evidence>
<dbReference type="RefSeq" id="WP_171104219.1">
    <property type="nucleotide sequence ID" value="NZ_BMPT01000005.1"/>
</dbReference>
<evidence type="ECO:0000256" key="1">
    <source>
        <dbReference type="ARBA" id="ARBA00022801"/>
    </source>
</evidence>
<name>A0A8H9GGK2_9MICO</name>
<proteinExistence type="predicted"/>
<dbReference type="EMBL" id="BMPT01000005">
    <property type="protein sequence ID" value="GGM22606.1"/>
    <property type="molecule type" value="Genomic_DNA"/>
</dbReference>
<feature type="transmembrane region" description="Helical" evidence="2">
    <location>
        <begin position="63"/>
        <end position="84"/>
    </location>
</feature>
<dbReference type="Pfam" id="PF20434">
    <property type="entry name" value="BD-FAE"/>
    <property type="match status" value="1"/>
</dbReference>